<keyword evidence="9" id="KW-0175">Coiled coil</keyword>
<evidence type="ECO:0000256" key="6">
    <source>
        <dbReference type="ARBA" id="ARBA00023034"/>
    </source>
</evidence>
<keyword evidence="4" id="KW-0813">Transport</keyword>
<dbReference type="InterPro" id="IPR009316">
    <property type="entry name" value="COG2"/>
</dbReference>
<dbReference type="OrthoDB" id="332281at2759"/>
<dbReference type="GO" id="GO:0015031">
    <property type="term" value="P:protein transport"/>
    <property type="evidence" value="ECO:0007669"/>
    <property type="project" value="UniProtKB-KW"/>
</dbReference>
<name>A0A8E2EPD2_9PEZI</name>
<evidence type="ECO:0000256" key="2">
    <source>
        <dbReference type="ARBA" id="ARBA00007603"/>
    </source>
</evidence>
<protein>
    <recommendedName>
        <fullName evidence="3">Conserved oligomeric Golgi complex subunit 2</fullName>
    </recommendedName>
    <alternativeName>
        <fullName evidence="8">Component of oligomeric Golgi complex 2</fullName>
    </alternativeName>
</protein>
<keyword evidence="13" id="KW-1185">Reference proteome</keyword>
<organism evidence="12 13">
    <name type="scientific">Glonium stellatum</name>
    <dbReference type="NCBI Taxonomy" id="574774"/>
    <lineage>
        <taxon>Eukaryota</taxon>
        <taxon>Fungi</taxon>
        <taxon>Dikarya</taxon>
        <taxon>Ascomycota</taxon>
        <taxon>Pezizomycotina</taxon>
        <taxon>Dothideomycetes</taxon>
        <taxon>Pleosporomycetidae</taxon>
        <taxon>Gloniales</taxon>
        <taxon>Gloniaceae</taxon>
        <taxon>Glonium</taxon>
    </lineage>
</organism>
<evidence type="ECO:0000256" key="1">
    <source>
        <dbReference type="ARBA" id="ARBA00004395"/>
    </source>
</evidence>
<gene>
    <name evidence="12" type="ORF">AOQ84DRAFT_424177</name>
</gene>
<comment type="similarity">
    <text evidence="2">Belongs to the COG2 family.</text>
</comment>
<reference evidence="12 13" key="1">
    <citation type="journal article" date="2016" name="Nat. Commun.">
        <title>Ectomycorrhizal ecology is imprinted in the genome of the dominant symbiotic fungus Cenococcum geophilum.</title>
        <authorList>
            <consortium name="DOE Joint Genome Institute"/>
            <person name="Peter M."/>
            <person name="Kohler A."/>
            <person name="Ohm R.A."/>
            <person name="Kuo A."/>
            <person name="Krutzmann J."/>
            <person name="Morin E."/>
            <person name="Arend M."/>
            <person name="Barry K.W."/>
            <person name="Binder M."/>
            <person name="Choi C."/>
            <person name="Clum A."/>
            <person name="Copeland A."/>
            <person name="Grisel N."/>
            <person name="Haridas S."/>
            <person name="Kipfer T."/>
            <person name="LaButti K."/>
            <person name="Lindquist E."/>
            <person name="Lipzen A."/>
            <person name="Maire R."/>
            <person name="Meier B."/>
            <person name="Mihaltcheva S."/>
            <person name="Molinier V."/>
            <person name="Murat C."/>
            <person name="Poggeler S."/>
            <person name="Quandt C.A."/>
            <person name="Sperisen C."/>
            <person name="Tritt A."/>
            <person name="Tisserant E."/>
            <person name="Crous P.W."/>
            <person name="Henrissat B."/>
            <person name="Nehls U."/>
            <person name="Egli S."/>
            <person name="Spatafora J.W."/>
            <person name="Grigoriev I.V."/>
            <person name="Martin F.M."/>
        </authorList>
    </citation>
    <scope>NUCLEOTIDE SEQUENCE [LARGE SCALE GENOMIC DNA]</scope>
    <source>
        <strain evidence="12 13">CBS 207.34</strain>
    </source>
</reference>
<proteinExistence type="inferred from homology"/>
<evidence type="ECO:0000256" key="8">
    <source>
        <dbReference type="ARBA" id="ARBA00031344"/>
    </source>
</evidence>
<comment type="subcellular location">
    <subcellularLocation>
        <location evidence="1">Golgi apparatus membrane</location>
        <topology evidence="1">Peripheral membrane protein</topology>
    </subcellularLocation>
</comment>
<dbReference type="GO" id="GO:0017119">
    <property type="term" value="C:Golgi transport complex"/>
    <property type="evidence" value="ECO:0007669"/>
    <property type="project" value="TreeGrafter"/>
</dbReference>
<keyword evidence="6" id="KW-0333">Golgi apparatus</keyword>
<evidence type="ECO:0000256" key="7">
    <source>
        <dbReference type="ARBA" id="ARBA00023136"/>
    </source>
</evidence>
<evidence type="ECO:0000256" key="4">
    <source>
        <dbReference type="ARBA" id="ARBA00022448"/>
    </source>
</evidence>
<dbReference type="Pfam" id="PF06148">
    <property type="entry name" value="COG2_N"/>
    <property type="match status" value="1"/>
</dbReference>
<evidence type="ECO:0000313" key="13">
    <source>
        <dbReference type="Proteomes" id="UP000250140"/>
    </source>
</evidence>
<feature type="domain" description="Conserved oligomeric Golgi complex subunit 2 N-terminal" evidence="11">
    <location>
        <begin position="28"/>
        <end position="102"/>
    </location>
</feature>
<dbReference type="EMBL" id="KV750990">
    <property type="protein sequence ID" value="OCL02183.1"/>
    <property type="molecule type" value="Genomic_DNA"/>
</dbReference>
<dbReference type="GO" id="GO:0000139">
    <property type="term" value="C:Golgi membrane"/>
    <property type="evidence" value="ECO:0007669"/>
    <property type="project" value="UniProtKB-SubCell"/>
</dbReference>
<dbReference type="GO" id="GO:0007030">
    <property type="term" value="P:Golgi organization"/>
    <property type="evidence" value="ECO:0007669"/>
    <property type="project" value="InterPro"/>
</dbReference>
<feature type="coiled-coil region" evidence="9">
    <location>
        <begin position="45"/>
        <end position="72"/>
    </location>
</feature>
<evidence type="ECO:0000256" key="10">
    <source>
        <dbReference type="SAM" id="MobiDB-lite"/>
    </source>
</evidence>
<dbReference type="InterPro" id="IPR024602">
    <property type="entry name" value="COG_su2_N"/>
</dbReference>
<dbReference type="Proteomes" id="UP000250140">
    <property type="component" value="Unassembled WGS sequence"/>
</dbReference>
<accession>A0A8E2EPD2</accession>
<evidence type="ECO:0000313" key="12">
    <source>
        <dbReference type="EMBL" id="OCL02183.1"/>
    </source>
</evidence>
<dbReference type="GO" id="GO:0006891">
    <property type="term" value="P:intra-Golgi vesicle-mediated transport"/>
    <property type="evidence" value="ECO:0007669"/>
    <property type="project" value="TreeGrafter"/>
</dbReference>
<sequence length="285" mass="31709">MSRFYFGGSSSASDASDSDSDSLPYPTPLQRSDFLAANFSPSAYLSSLHNRHQTLEDLRSELRARSQLLTKELLDLVNSNYQDFLSLGSSLKGGDEKVEEVRVGLLGFKKEIEGVRKSVLGKEEEVQKLVEERINIRKQIAFGRQLLDAESRLSLLEERLMVESAGKSGAAANGDAIELSDSETSDEDDETGQFMSISKLRKHVHQYLLIRKLSEGIGTDHPFLVSQEPRLIKVRNTLLLDLSTALKQAKGAGETGLDRIMKIMGIYRDMDEATEAIKVLKSLRN</sequence>
<evidence type="ECO:0000256" key="3">
    <source>
        <dbReference type="ARBA" id="ARBA00020977"/>
    </source>
</evidence>
<feature type="region of interest" description="Disordered" evidence="10">
    <location>
        <begin position="1"/>
        <end position="24"/>
    </location>
</feature>
<evidence type="ECO:0000256" key="5">
    <source>
        <dbReference type="ARBA" id="ARBA00022927"/>
    </source>
</evidence>
<dbReference type="AlphaFoldDB" id="A0A8E2EPD2"/>
<keyword evidence="5" id="KW-0653">Protein transport</keyword>
<evidence type="ECO:0000256" key="9">
    <source>
        <dbReference type="SAM" id="Coils"/>
    </source>
</evidence>
<dbReference type="PANTHER" id="PTHR12961">
    <property type="entry name" value="CONSERVED OLIGOMERIC GOLGI COMPLEX COMPONENT 2"/>
    <property type="match status" value="1"/>
</dbReference>
<dbReference type="PANTHER" id="PTHR12961:SF0">
    <property type="entry name" value="CONSERVED OLIGOMERIC GOLGI COMPLEX SUBUNIT 2"/>
    <property type="match status" value="1"/>
</dbReference>
<evidence type="ECO:0000259" key="11">
    <source>
        <dbReference type="Pfam" id="PF06148"/>
    </source>
</evidence>
<keyword evidence="7" id="KW-0472">Membrane</keyword>